<reference evidence="8" key="1">
    <citation type="journal article" date="2020" name="mSystems">
        <title>Genome- and Community-Level Interaction Insights into Carbon Utilization and Element Cycling Functions of Hydrothermarchaeota in Hydrothermal Sediment.</title>
        <authorList>
            <person name="Zhou Z."/>
            <person name="Liu Y."/>
            <person name="Xu W."/>
            <person name="Pan J."/>
            <person name="Luo Z.H."/>
            <person name="Li M."/>
        </authorList>
    </citation>
    <scope>NUCLEOTIDE SEQUENCE [LARGE SCALE GENOMIC DNA]</scope>
    <source>
        <strain evidence="8">SpSt-855</strain>
    </source>
</reference>
<accession>A0A7V5CSV6</accession>
<feature type="transmembrane region" description="Helical" evidence="7">
    <location>
        <begin position="45"/>
        <end position="69"/>
    </location>
</feature>
<feature type="transmembrane region" description="Helical" evidence="7">
    <location>
        <begin position="120"/>
        <end position="140"/>
    </location>
</feature>
<feature type="transmembrane region" description="Helical" evidence="7">
    <location>
        <begin position="229"/>
        <end position="249"/>
    </location>
</feature>
<evidence type="ECO:0000256" key="7">
    <source>
        <dbReference type="SAM" id="Phobius"/>
    </source>
</evidence>
<evidence type="ECO:0000313" key="8">
    <source>
        <dbReference type="EMBL" id="HGY93555.1"/>
    </source>
</evidence>
<evidence type="ECO:0000256" key="4">
    <source>
        <dbReference type="ARBA" id="ARBA00022692"/>
    </source>
</evidence>
<dbReference type="GO" id="GO:0042158">
    <property type="term" value="P:lipoprotein biosynthetic process"/>
    <property type="evidence" value="ECO:0007669"/>
    <property type="project" value="InterPro"/>
</dbReference>
<feature type="transmembrane region" description="Helical" evidence="7">
    <location>
        <begin position="89"/>
        <end position="108"/>
    </location>
</feature>
<dbReference type="PANTHER" id="PTHR30589:SF0">
    <property type="entry name" value="PHOSPHATIDYLGLYCEROL--PROLIPOPROTEIN DIACYLGLYCERYL TRANSFERASE"/>
    <property type="match status" value="1"/>
</dbReference>
<feature type="transmembrane region" description="Helical" evidence="7">
    <location>
        <begin position="12"/>
        <end position="33"/>
    </location>
</feature>
<dbReference type="InterPro" id="IPR001640">
    <property type="entry name" value="Lgt"/>
</dbReference>
<dbReference type="Pfam" id="PF01790">
    <property type="entry name" value="LGT"/>
    <property type="match status" value="1"/>
</dbReference>
<gene>
    <name evidence="8" type="ORF">ENW50_02530</name>
</gene>
<feature type="transmembrane region" description="Helical" evidence="7">
    <location>
        <begin position="205"/>
        <end position="223"/>
    </location>
</feature>
<dbReference type="GO" id="GO:0005886">
    <property type="term" value="C:plasma membrane"/>
    <property type="evidence" value="ECO:0007669"/>
    <property type="project" value="InterPro"/>
</dbReference>
<keyword evidence="6 7" id="KW-0472">Membrane</keyword>
<dbReference type="AlphaFoldDB" id="A0A7V5CSV6"/>
<protein>
    <recommendedName>
        <fullName evidence="9">Prolipoprotein diacylglyceryl transferase</fullName>
    </recommendedName>
</protein>
<evidence type="ECO:0000256" key="5">
    <source>
        <dbReference type="ARBA" id="ARBA00022989"/>
    </source>
</evidence>
<evidence type="ECO:0000256" key="2">
    <source>
        <dbReference type="ARBA" id="ARBA00022475"/>
    </source>
</evidence>
<organism evidence="8">
    <name type="scientific">Acidobacterium capsulatum</name>
    <dbReference type="NCBI Taxonomy" id="33075"/>
    <lineage>
        <taxon>Bacteria</taxon>
        <taxon>Pseudomonadati</taxon>
        <taxon>Acidobacteriota</taxon>
        <taxon>Terriglobia</taxon>
        <taxon>Terriglobales</taxon>
        <taxon>Acidobacteriaceae</taxon>
        <taxon>Acidobacterium</taxon>
    </lineage>
</organism>
<keyword evidence="3" id="KW-0808">Transferase</keyword>
<comment type="caution">
    <text evidence="8">The sequence shown here is derived from an EMBL/GenBank/DDBJ whole genome shotgun (WGS) entry which is preliminary data.</text>
</comment>
<evidence type="ECO:0000256" key="3">
    <source>
        <dbReference type="ARBA" id="ARBA00022679"/>
    </source>
</evidence>
<dbReference type="GO" id="GO:0008961">
    <property type="term" value="F:phosphatidylglycerol-prolipoprotein diacylglyceryl transferase activity"/>
    <property type="evidence" value="ECO:0007669"/>
    <property type="project" value="InterPro"/>
</dbReference>
<comment type="similarity">
    <text evidence="1">Belongs to the Lgt family.</text>
</comment>
<keyword evidence="2" id="KW-1003">Cell membrane</keyword>
<proteinExistence type="inferred from homology"/>
<evidence type="ECO:0000256" key="1">
    <source>
        <dbReference type="ARBA" id="ARBA00007150"/>
    </source>
</evidence>
<name>A0A7V5CSV6_9BACT</name>
<evidence type="ECO:0008006" key="9">
    <source>
        <dbReference type="Google" id="ProtNLM"/>
    </source>
</evidence>
<keyword evidence="5 7" id="KW-1133">Transmembrane helix</keyword>
<feature type="transmembrane region" description="Helical" evidence="7">
    <location>
        <begin position="176"/>
        <end position="193"/>
    </location>
</feature>
<evidence type="ECO:0000256" key="6">
    <source>
        <dbReference type="ARBA" id="ARBA00023136"/>
    </source>
</evidence>
<keyword evidence="4 7" id="KW-0812">Transmembrane</keyword>
<dbReference type="PANTHER" id="PTHR30589">
    <property type="entry name" value="PROLIPOPROTEIN DIACYLGLYCERYL TRANSFERASE"/>
    <property type="match status" value="1"/>
</dbReference>
<dbReference type="EMBL" id="DTKL01000015">
    <property type="protein sequence ID" value="HGY93555.1"/>
    <property type="molecule type" value="Genomic_DNA"/>
</dbReference>
<sequence length="269" mass="29708">MYPRLFQFGPFAVPTYGMFSALAMVAMLLLVVHLARRLNLPQEKLWNLTILALLTSLIANKLLLIPTHFWIFRAHPFWVLGLSTRYDPWIPGVSAALGMTVAWLYVMAEGLPLRRTLDALAPAVTLALGLQAVGAFLAGANFGTPTRAAWAVTYHSTQASLWYGTPLDRPLQPTQLYHAGLCALLLVALLAWLPRRAQDGELAGLWLFAYGIARFFLQFYRGAASRVGLFTITQWLALAMVLASAVLLWKHRPIASPLSETSTEIPAPL</sequence>